<reference evidence="3 4" key="1">
    <citation type="journal article" date="2024" name="Front. Microbiol.">
        <title>Pangenomic and biochemical analyses of Helcococcus ovis reveal widespread tetracycline resistance and a novel bacterial species, Helcococcus bovis.</title>
        <authorList>
            <person name="Cunha F."/>
            <person name="Zhai Y."/>
            <person name="Casaro S."/>
            <person name="Jones K.L."/>
            <person name="Hernandez M."/>
            <person name="Bisinotto R.S."/>
            <person name="Kariyawasam S."/>
            <person name="Brown M.B."/>
            <person name="Phillips A."/>
            <person name="Jeong K.C."/>
            <person name="Galvao K.N."/>
        </authorList>
    </citation>
    <scope>NUCLEOTIDE SEQUENCE [LARGE SCALE GENOMIC DNA]</scope>
    <source>
        <strain evidence="3 4">KG197</strain>
    </source>
</reference>
<sequence length="353" mass="41535">MLGISIYLSENIEEIKKYIDRSGKYGVKNIFTSMHITEENSQEFMNKIQEVSKYANERNMSLMIDISTNTLSKFNLTFSEMIEFYKNIGIKKLRIDFGFSEKEIYEISKYFEIILNASTIDEKYCNSLEKAGLNLNKITVCHNFYPRIETGISEEFLLEKNKLFKKKGFKVQAFIPGDEKLRGPMFEGLPTLEDHRNIPTFLAYIELMENYLVDEVLIGDVSAKEETFERIFDYYKNKRIELKLENVNIPTEEIEKHFWKEHKNRKDFSKYVVRSTSSRVEINTEIDPFNTIERKAGSITIDNKLYGRYNGEIQITMVNLKQDDRVNVLGKIKSEEVALLKYIKDDMKFVLKK</sequence>
<dbReference type="Proteomes" id="UP001629536">
    <property type="component" value="Unassembled WGS sequence"/>
</dbReference>
<keyword evidence="4" id="KW-1185">Reference proteome</keyword>
<dbReference type="InterPro" id="IPR008589">
    <property type="entry name" value="MupG"/>
</dbReference>
<organism evidence="3 4">
    <name type="scientific">Helcococcus bovis</name>
    <dbReference type="NCBI Taxonomy" id="3153252"/>
    <lineage>
        <taxon>Bacteria</taxon>
        <taxon>Bacillati</taxon>
        <taxon>Bacillota</taxon>
        <taxon>Tissierellia</taxon>
        <taxon>Tissierellales</taxon>
        <taxon>Peptoniphilaceae</taxon>
        <taxon>Helcococcus</taxon>
    </lineage>
</organism>
<evidence type="ECO:0000259" key="1">
    <source>
        <dbReference type="Pfam" id="PF05913"/>
    </source>
</evidence>
<dbReference type="PANTHER" id="PTHR38435">
    <property type="match status" value="1"/>
</dbReference>
<dbReference type="InterPro" id="IPR013785">
    <property type="entry name" value="Aldolase_TIM"/>
</dbReference>
<dbReference type="InterPro" id="IPR043894">
    <property type="entry name" value="MupG_C"/>
</dbReference>
<comment type="caution">
    <text evidence="3">The sequence shown here is derived from an EMBL/GenBank/DDBJ whole genome shotgun (WGS) entry which is preliminary data.</text>
</comment>
<feature type="domain" description="6-phospho-N-acetylmuramidase C-terminal" evidence="1">
    <location>
        <begin position="241"/>
        <end position="351"/>
    </location>
</feature>
<accession>A0ABW9F5Z6</accession>
<dbReference type="Gene3D" id="2.40.100.10">
    <property type="entry name" value="Cyclophilin-like"/>
    <property type="match status" value="1"/>
</dbReference>
<dbReference type="EMBL" id="JBFNFH010000006">
    <property type="protein sequence ID" value="MFM1524811.1"/>
    <property type="molecule type" value="Genomic_DNA"/>
</dbReference>
<dbReference type="InterPro" id="IPR043797">
    <property type="entry name" value="MupG_N"/>
</dbReference>
<feature type="domain" description="6-phospho-N-acetylmuramidase N-terminal" evidence="2">
    <location>
        <begin position="2"/>
        <end position="231"/>
    </location>
</feature>
<dbReference type="Pfam" id="PF19200">
    <property type="entry name" value="MupG_N"/>
    <property type="match status" value="1"/>
</dbReference>
<name>A0ABW9F5Z6_9FIRM</name>
<dbReference type="SUPFAM" id="SSF50891">
    <property type="entry name" value="Cyclophilin-like"/>
    <property type="match status" value="1"/>
</dbReference>
<evidence type="ECO:0000259" key="2">
    <source>
        <dbReference type="Pfam" id="PF19200"/>
    </source>
</evidence>
<dbReference type="SUPFAM" id="SSF51445">
    <property type="entry name" value="(Trans)glycosidases"/>
    <property type="match status" value="1"/>
</dbReference>
<proteinExistence type="predicted"/>
<protein>
    <submittedName>
        <fullName evidence="3">MupG family TIM beta-alpha barrel fold protein</fullName>
    </submittedName>
</protein>
<evidence type="ECO:0000313" key="4">
    <source>
        <dbReference type="Proteomes" id="UP001629536"/>
    </source>
</evidence>
<dbReference type="PANTHER" id="PTHR38435:SF2">
    <property type="entry name" value="DUF871 DOMAIN-CONTAINING PROTEIN"/>
    <property type="match status" value="1"/>
</dbReference>
<dbReference type="InterPro" id="IPR029000">
    <property type="entry name" value="Cyclophilin-like_dom_sf"/>
</dbReference>
<evidence type="ECO:0000313" key="3">
    <source>
        <dbReference type="EMBL" id="MFM1524811.1"/>
    </source>
</evidence>
<gene>
    <name evidence="3" type="ORF">ABGF40_03915</name>
</gene>
<dbReference type="Gene3D" id="3.20.20.70">
    <property type="entry name" value="Aldolase class I"/>
    <property type="match status" value="1"/>
</dbReference>
<dbReference type="RefSeq" id="WP_408126508.1">
    <property type="nucleotide sequence ID" value="NZ_JBFNFH010000006.1"/>
</dbReference>
<dbReference type="InterPro" id="IPR017853">
    <property type="entry name" value="GH"/>
</dbReference>
<dbReference type="Pfam" id="PF05913">
    <property type="entry name" value="MupG_C"/>
    <property type="match status" value="1"/>
</dbReference>